<keyword evidence="3" id="KW-1185">Reference proteome</keyword>
<protein>
    <submittedName>
        <fullName evidence="2">Uncharacterized protein</fullName>
    </submittedName>
</protein>
<organism evidence="2 3">
    <name type="scientific">Dichomitus squalens</name>
    <dbReference type="NCBI Taxonomy" id="114155"/>
    <lineage>
        <taxon>Eukaryota</taxon>
        <taxon>Fungi</taxon>
        <taxon>Dikarya</taxon>
        <taxon>Basidiomycota</taxon>
        <taxon>Agaricomycotina</taxon>
        <taxon>Agaricomycetes</taxon>
        <taxon>Polyporales</taxon>
        <taxon>Polyporaceae</taxon>
        <taxon>Dichomitus</taxon>
    </lineage>
</organism>
<name>A0A4Q9P9X9_9APHY</name>
<feature type="signal peptide" evidence="1">
    <location>
        <begin position="1"/>
        <end position="23"/>
    </location>
</feature>
<accession>A0A4Q9P9X9</accession>
<dbReference type="Proteomes" id="UP000292082">
    <property type="component" value="Unassembled WGS sequence"/>
</dbReference>
<dbReference type="EMBL" id="ML145316">
    <property type="protein sequence ID" value="TBU51479.1"/>
    <property type="molecule type" value="Genomic_DNA"/>
</dbReference>
<evidence type="ECO:0000313" key="2">
    <source>
        <dbReference type="EMBL" id="TBU51479.1"/>
    </source>
</evidence>
<reference evidence="2 3" key="1">
    <citation type="submission" date="2019-01" db="EMBL/GenBank/DDBJ databases">
        <title>Draft genome sequences of three monokaryotic isolates of the white-rot basidiomycete fungus Dichomitus squalens.</title>
        <authorList>
            <consortium name="DOE Joint Genome Institute"/>
            <person name="Lopez S.C."/>
            <person name="Andreopoulos B."/>
            <person name="Pangilinan J."/>
            <person name="Lipzen A."/>
            <person name="Riley R."/>
            <person name="Ahrendt S."/>
            <person name="Ng V."/>
            <person name="Barry K."/>
            <person name="Daum C."/>
            <person name="Grigoriev I.V."/>
            <person name="Hilden K.S."/>
            <person name="Makela M.R."/>
            <person name="de Vries R.P."/>
        </authorList>
    </citation>
    <scope>NUCLEOTIDE SEQUENCE [LARGE SCALE GENOMIC DNA]</scope>
    <source>
        <strain evidence="2 3">CBS 464.89</strain>
    </source>
</reference>
<gene>
    <name evidence="2" type="ORF">BD310DRAFT_344214</name>
</gene>
<sequence length="172" mass="18000">MRSSRLLSPLTGILAAVFALVVAQTPQPPPTFDAIFTGQIVSGPTQDALNTTGPFGIRQHAPDTGGNLTDAKTGEVVATLLPTADTGILSNSGMFFPSAVLPYVWKADGKLASITVNGIGNINTGSFIYAHVETDSPTYSWMNSNFFIVRVTVGESPMEAGITMYGVAESST</sequence>
<feature type="chain" id="PRO_5021017180" evidence="1">
    <location>
        <begin position="24"/>
        <end position="172"/>
    </location>
</feature>
<dbReference type="Gene3D" id="2.40.160.20">
    <property type="match status" value="1"/>
</dbReference>
<dbReference type="AlphaFoldDB" id="A0A4Q9P9X9"/>
<evidence type="ECO:0000313" key="3">
    <source>
        <dbReference type="Proteomes" id="UP000292082"/>
    </source>
</evidence>
<keyword evidence="1" id="KW-0732">Signal</keyword>
<proteinExistence type="predicted"/>
<evidence type="ECO:0000256" key="1">
    <source>
        <dbReference type="SAM" id="SignalP"/>
    </source>
</evidence>